<dbReference type="SUPFAM" id="SSF54909">
    <property type="entry name" value="Dimeric alpha+beta barrel"/>
    <property type="match status" value="1"/>
</dbReference>
<evidence type="ECO:0000256" key="4">
    <source>
        <dbReference type="ARBA" id="ARBA00023002"/>
    </source>
</evidence>
<keyword evidence="7" id="KW-1185">Reference proteome</keyword>
<organism evidence="6 7">
    <name type="scientific">Flavobacterium chilense</name>
    <dbReference type="NCBI Taxonomy" id="946677"/>
    <lineage>
        <taxon>Bacteria</taxon>
        <taxon>Pseudomonadati</taxon>
        <taxon>Bacteroidota</taxon>
        <taxon>Flavobacteriia</taxon>
        <taxon>Flavobacteriales</taxon>
        <taxon>Flavobacteriaceae</taxon>
        <taxon>Flavobacterium</taxon>
    </lineage>
</organism>
<dbReference type="PANTHER" id="PTHR30521">
    <property type="entry name" value="DEFERROCHELATASE/PEROXIDASE"/>
    <property type="match status" value="1"/>
</dbReference>
<dbReference type="GO" id="GO:0004601">
    <property type="term" value="F:peroxidase activity"/>
    <property type="evidence" value="ECO:0007669"/>
    <property type="project" value="UniProtKB-KW"/>
</dbReference>
<dbReference type="GO" id="GO:0046872">
    <property type="term" value="F:metal ion binding"/>
    <property type="evidence" value="ECO:0007669"/>
    <property type="project" value="UniProtKB-KW"/>
</dbReference>
<dbReference type="STRING" id="946677.SAMN05444484_102118"/>
<dbReference type="PROSITE" id="PS51404">
    <property type="entry name" value="DYP_PEROXIDASE"/>
    <property type="match status" value="1"/>
</dbReference>
<dbReference type="AlphaFoldDB" id="A0A1M7CDZ4"/>
<name>A0A1M7CDZ4_9FLAO</name>
<dbReference type="GO" id="GO:0005829">
    <property type="term" value="C:cytosol"/>
    <property type="evidence" value="ECO:0007669"/>
    <property type="project" value="TreeGrafter"/>
</dbReference>
<proteinExistence type="predicted"/>
<evidence type="ECO:0000313" key="7">
    <source>
        <dbReference type="Proteomes" id="UP000184028"/>
    </source>
</evidence>
<evidence type="ECO:0000256" key="1">
    <source>
        <dbReference type="ARBA" id="ARBA00001970"/>
    </source>
</evidence>
<gene>
    <name evidence="6" type="ORF">SAMN05444484_102118</name>
</gene>
<evidence type="ECO:0000313" key="6">
    <source>
        <dbReference type="EMBL" id="SHL65413.1"/>
    </source>
</evidence>
<dbReference type="GO" id="GO:0020037">
    <property type="term" value="F:heme binding"/>
    <property type="evidence" value="ECO:0007669"/>
    <property type="project" value="InterPro"/>
</dbReference>
<dbReference type="EMBL" id="FRBT01000002">
    <property type="protein sequence ID" value="SHL65413.1"/>
    <property type="molecule type" value="Genomic_DNA"/>
</dbReference>
<keyword evidence="2" id="KW-0575">Peroxidase</keyword>
<dbReference type="InterPro" id="IPR006314">
    <property type="entry name" value="Dyp_peroxidase"/>
</dbReference>
<accession>A0A1M7CDZ4</accession>
<dbReference type="InterPro" id="IPR011008">
    <property type="entry name" value="Dimeric_a/b-barrel"/>
</dbReference>
<sequence length="508" mass="56098">MSNSNQVEMNDVQGLILRGYNFPNIRYIIFSIKDIAGAKKFCADLASGTGLGGLSITNAEPWENMEKPEYCLNIGFTYSGLETLLGSDNCNVVSYYSSDEVFSSFTAGAVSDAVAIGDTGESAPANWWKNGGWIPKEPPSADGSELHIQLTLFTLTPENREKYYSTLLNMIEETSSGPAVVPVYYQDSDPITVDGNSDYVHFGYRDSLSQPRIDDILWNKPKMLKLMGVSSIDDRPKVPLDRFVISQEASDYNAHTLLVNGTFAAFRLLYQDEAKFEAFIHSDSSTSPELMAAKMCGRWRDGTPLVVSPDKEDKSLGEPSTKNFNFTNFNYLEPSPNQQGDQSSDELALKCPYAAHIRRANPRDDINVTGNNNNAQTHRILRRASPYGPVYDPNEKPGIQRGLVGLFIGAVLDFQFRFVTKLWLELGGFRNPDASPNSSGVDPLFGPQVADTNPGDFTFSYNKNGTYNQTPNLSRFIRTDGGLYLFLPGITGLKYIAKGTIPQPVSTD</sequence>
<dbReference type="PANTHER" id="PTHR30521:SF0">
    <property type="entry name" value="DYP-TYPE PEROXIDASE FAMILY PROTEIN"/>
    <property type="match status" value="1"/>
</dbReference>
<keyword evidence="4" id="KW-0560">Oxidoreductase</keyword>
<reference evidence="7" key="1">
    <citation type="submission" date="2016-11" db="EMBL/GenBank/DDBJ databases">
        <authorList>
            <person name="Varghese N."/>
            <person name="Submissions S."/>
        </authorList>
    </citation>
    <scope>NUCLEOTIDE SEQUENCE [LARGE SCALE GENOMIC DNA]</scope>
    <source>
        <strain evidence="7">DSM 24724</strain>
    </source>
</reference>
<evidence type="ECO:0000256" key="2">
    <source>
        <dbReference type="ARBA" id="ARBA00022559"/>
    </source>
</evidence>
<evidence type="ECO:0000256" key="3">
    <source>
        <dbReference type="ARBA" id="ARBA00022723"/>
    </source>
</evidence>
<keyword evidence="3" id="KW-0479">Metal-binding</keyword>
<evidence type="ECO:0000256" key="5">
    <source>
        <dbReference type="ARBA" id="ARBA00023004"/>
    </source>
</evidence>
<dbReference type="Proteomes" id="UP000184028">
    <property type="component" value="Unassembled WGS sequence"/>
</dbReference>
<keyword evidence="5" id="KW-0408">Iron</keyword>
<dbReference type="OrthoDB" id="9781066at2"/>
<evidence type="ECO:0008006" key="8">
    <source>
        <dbReference type="Google" id="ProtNLM"/>
    </source>
</evidence>
<dbReference type="RefSeq" id="WP_068841581.1">
    <property type="nucleotide sequence ID" value="NZ_FRBT01000002.1"/>
</dbReference>
<comment type="cofactor">
    <cofactor evidence="1">
        <name>heme b</name>
        <dbReference type="ChEBI" id="CHEBI:60344"/>
    </cofactor>
</comment>
<protein>
    <recommendedName>
        <fullName evidence="8">Dyp-type peroxidase family</fullName>
    </recommendedName>
</protein>